<evidence type="ECO:0000256" key="6">
    <source>
        <dbReference type="ARBA" id="ARBA00023180"/>
    </source>
</evidence>
<dbReference type="Proteomes" id="UP000735302">
    <property type="component" value="Unassembled WGS sequence"/>
</dbReference>
<evidence type="ECO:0000256" key="1">
    <source>
        <dbReference type="ARBA" id="ARBA00007447"/>
    </source>
</evidence>
<dbReference type="GO" id="GO:0004190">
    <property type="term" value="F:aspartic-type endopeptidase activity"/>
    <property type="evidence" value="ECO:0007669"/>
    <property type="project" value="UniProtKB-KW"/>
</dbReference>
<dbReference type="Gene3D" id="2.40.70.10">
    <property type="entry name" value="Acid Proteases"/>
    <property type="match status" value="2"/>
</dbReference>
<keyword evidence="12" id="KW-1185">Reference proteome</keyword>
<evidence type="ECO:0000256" key="8">
    <source>
        <dbReference type="PIRSR" id="PIRSR601461-2"/>
    </source>
</evidence>
<dbReference type="GO" id="GO:0006508">
    <property type="term" value="P:proteolysis"/>
    <property type="evidence" value="ECO:0007669"/>
    <property type="project" value="UniProtKB-KW"/>
</dbReference>
<comment type="caution">
    <text evidence="11">The sequence shown here is derived from an EMBL/GenBank/DDBJ whole genome shotgun (WGS) entry which is preliminary data.</text>
</comment>
<organism evidence="11 12">
    <name type="scientific">Plakobranchus ocellatus</name>
    <dbReference type="NCBI Taxonomy" id="259542"/>
    <lineage>
        <taxon>Eukaryota</taxon>
        <taxon>Metazoa</taxon>
        <taxon>Spiralia</taxon>
        <taxon>Lophotrochozoa</taxon>
        <taxon>Mollusca</taxon>
        <taxon>Gastropoda</taxon>
        <taxon>Heterobranchia</taxon>
        <taxon>Euthyneura</taxon>
        <taxon>Panpulmonata</taxon>
        <taxon>Sacoglossa</taxon>
        <taxon>Placobranchoidea</taxon>
        <taxon>Plakobranchidae</taxon>
        <taxon>Plakobranchus</taxon>
    </lineage>
</organism>
<gene>
    <name evidence="11" type="ORF">PoB_001135400</name>
</gene>
<dbReference type="FunFam" id="2.40.70.10:FF:000008">
    <property type="entry name" value="Cathepsin D"/>
    <property type="match status" value="1"/>
</dbReference>
<feature type="active site" evidence="7">
    <location>
        <position position="159"/>
    </location>
</feature>
<dbReference type="SUPFAM" id="SSF50630">
    <property type="entry name" value="Acid proteases"/>
    <property type="match status" value="1"/>
</dbReference>
<feature type="disulfide bond" evidence="8">
    <location>
        <begin position="382"/>
        <end position="419"/>
    </location>
</feature>
<reference evidence="11 12" key="1">
    <citation type="journal article" date="2021" name="Elife">
        <title>Chloroplast acquisition without the gene transfer in kleptoplastic sea slugs, Plakobranchus ocellatus.</title>
        <authorList>
            <person name="Maeda T."/>
            <person name="Takahashi S."/>
            <person name="Yoshida T."/>
            <person name="Shimamura S."/>
            <person name="Takaki Y."/>
            <person name="Nagai Y."/>
            <person name="Toyoda A."/>
            <person name="Suzuki Y."/>
            <person name="Arimoto A."/>
            <person name="Ishii H."/>
            <person name="Satoh N."/>
            <person name="Nishiyama T."/>
            <person name="Hasebe M."/>
            <person name="Maruyama T."/>
            <person name="Minagawa J."/>
            <person name="Obokata J."/>
            <person name="Shigenobu S."/>
        </authorList>
    </citation>
    <scope>NUCLEOTIDE SEQUENCE [LARGE SCALE GENOMIC DNA]</scope>
</reference>
<comment type="similarity">
    <text evidence="1 9">Belongs to the peptidase A1 family.</text>
</comment>
<evidence type="ECO:0000259" key="10">
    <source>
        <dbReference type="PROSITE" id="PS51767"/>
    </source>
</evidence>
<dbReference type="PRINTS" id="PR00792">
    <property type="entry name" value="PEPSIN"/>
</dbReference>
<dbReference type="Pfam" id="PF00026">
    <property type="entry name" value="Asp"/>
    <property type="match status" value="1"/>
</dbReference>
<keyword evidence="3 9" id="KW-0064">Aspartyl protease</keyword>
<feature type="domain" description="Peptidase A1" evidence="10">
    <location>
        <begin position="141"/>
        <end position="460"/>
    </location>
</feature>
<evidence type="ECO:0000256" key="7">
    <source>
        <dbReference type="PIRSR" id="PIRSR601461-1"/>
    </source>
</evidence>
<evidence type="ECO:0000256" key="3">
    <source>
        <dbReference type="ARBA" id="ARBA00022750"/>
    </source>
</evidence>
<dbReference type="FunFam" id="2.40.70.10:FF:000002">
    <property type="entry name" value="Vacuolar aspartic proteinase"/>
    <property type="match status" value="1"/>
</dbReference>
<feature type="disulfide bond" evidence="8">
    <location>
        <begin position="172"/>
        <end position="179"/>
    </location>
</feature>
<feature type="disulfide bond" evidence="8">
    <location>
        <begin position="337"/>
        <end position="341"/>
    </location>
</feature>
<dbReference type="InterPro" id="IPR001969">
    <property type="entry name" value="Aspartic_peptidase_AS"/>
</dbReference>
<evidence type="ECO:0000256" key="2">
    <source>
        <dbReference type="ARBA" id="ARBA00022670"/>
    </source>
</evidence>
<evidence type="ECO:0000256" key="4">
    <source>
        <dbReference type="ARBA" id="ARBA00022801"/>
    </source>
</evidence>
<dbReference type="PROSITE" id="PS51767">
    <property type="entry name" value="PEPTIDASE_A1"/>
    <property type="match status" value="1"/>
</dbReference>
<feature type="active site" evidence="7">
    <location>
        <position position="346"/>
    </location>
</feature>
<protein>
    <submittedName>
        <fullName evidence="11">Cathepsin d</fullName>
    </submittedName>
</protein>
<dbReference type="InterPro" id="IPR033121">
    <property type="entry name" value="PEPTIDASE_A1"/>
</dbReference>
<dbReference type="AlphaFoldDB" id="A0AAV3YSB1"/>
<dbReference type="InterPro" id="IPR001461">
    <property type="entry name" value="Aspartic_peptidase_A1"/>
</dbReference>
<keyword evidence="2 9" id="KW-0645">Protease</keyword>
<name>A0AAV3YSB1_9GAST</name>
<evidence type="ECO:0000256" key="9">
    <source>
        <dbReference type="RuleBase" id="RU000454"/>
    </source>
</evidence>
<proteinExistence type="inferred from homology"/>
<keyword evidence="4 9" id="KW-0378">Hydrolase</keyword>
<dbReference type="PROSITE" id="PS00141">
    <property type="entry name" value="ASP_PROTEASE"/>
    <property type="match status" value="2"/>
</dbReference>
<evidence type="ECO:0000313" key="11">
    <source>
        <dbReference type="EMBL" id="GFN84848.1"/>
    </source>
</evidence>
<evidence type="ECO:0000256" key="5">
    <source>
        <dbReference type="ARBA" id="ARBA00023157"/>
    </source>
</evidence>
<sequence>MGKGSNNNFIRLTENRFEWRNMIANFWSDKCHFLEFHLKKLGLCFKMNSSAAVLLLLTLTSICAAHVIRDYQNLLRSSPVRRQPWQQRSVGKRLVLYRPFREHLQRPMQPFPKSYKRANRNVREKATTRDIKLENYYNNLYYGPITIGTPEQEFNVAFDTGSPFTWVPSAHCPSEEEPCRLSQKYNNESSSTYKANGKPFEVSYDLGEVSGYRSYDNIAVAGATIHNQEFGESILEPDLFDDTLNDGIFGLGFSNIDEGEKLSAFDNMVSQGLLPAPVFSFYLNRADSGDPDSVLTLGGTNPEYYTGDFTFANLTAPDRWQFKMDRVQLSNGDSIVCEHGCQAIVDTGTSFIVGPIEEVDALNKNLGAKPLARNPKLHLLDCSKVDSLPDLEFIVSGKKFSITSRDYVIKVKGERKDFCYSGILGKHWKKSETPVWFLGLNFMRAYYTQFDKGNHRIGFAKVSSFANRY</sequence>
<dbReference type="EMBL" id="BLXT01001350">
    <property type="protein sequence ID" value="GFN84848.1"/>
    <property type="molecule type" value="Genomic_DNA"/>
</dbReference>
<keyword evidence="6" id="KW-0325">Glycoprotein</keyword>
<dbReference type="PANTHER" id="PTHR47966">
    <property type="entry name" value="BETA-SITE APP-CLEAVING ENZYME, ISOFORM A-RELATED"/>
    <property type="match status" value="1"/>
</dbReference>
<dbReference type="InterPro" id="IPR021109">
    <property type="entry name" value="Peptidase_aspartic_dom_sf"/>
</dbReference>
<keyword evidence="5 8" id="KW-1015">Disulfide bond</keyword>
<evidence type="ECO:0000313" key="12">
    <source>
        <dbReference type="Proteomes" id="UP000735302"/>
    </source>
</evidence>
<dbReference type="PANTHER" id="PTHR47966:SF51">
    <property type="entry name" value="BETA-SITE APP-CLEAVING ENZYME, ISOFORM A-RELATED"/>
    <property type="match status" value="1"/>
</dbReference>
<accession>A0AAV3YSB1</accession>